<dbReference type="PANTHER" id="PTHR34394:SF1">
    <property type="entry name" value="SIMILAR TO RIKEN CDNA 2310022B05"/>
    <property type="match status" value="1"/>
</dbReference>
<dbReference type="PROSITE" id="PS50041">
    <property type="entry name" value="C_TYPE_LECTIN_2"/>
    <property type="match status" value="1"/>
</dbReference>
<dbReference type="AlphaFoldDB" id="A0AAN8QFS7"/>
<evidence type="ECO:0000313" key="6">
    <source>
        <dbReference type="Proteomes" id="UP001356427"/>
    </source>
</evidence>
<gene>
    <name evidence="5" type="ORF">J4Q44_G00319790</name>
</gene>
<comment type="caution">
    <text evidence="5">The sequence shown here is derived from an EMBL/GenBank/DDBJ whole genome shotgun (WGS) entry which is preliminary data.</text>
</comment>
<keyword evidence="2" id="KW-1015">Disulfide bond</keyword>
<keyword evidence="6" id="KW-1185">Reference proteome</keyword>
<dbReference type="EMBL" id="JAGTTL010000031">
    <property type="protein sequence ID" value="KAK6297396.1"/>
    <property type="molecule type" value="Genomic_DNA"/>
</dbReference>
<feature type="compositionally biased region" description="Basic and acidic residues" evidence="3">
    <location>
        <begin position="388"/>
        <end position="399"/>
    </location>
</feature>
<sequence>MTAATMEGADVHRMEQKKLEYFSSINSMARKIMQERENIKERHGSDWEKMTPNEQDSAIDNGMMDPHIRARYAMHRVDREEVICYPKLLIQTGQKIVHFGDEDITWQDEHSSPFSWETKSQLDFSLTTGESVQGISSSTADYKPSKVTQSSQLSKVTQSSKVSNSESLGLGRKEEESSFWKISAERSRLEGEQADFHSLTPSQIKSLEKGEKPLPSYLRQEPTPKETEETPPPPRVTKQRATRPPAPPPPVPISVPPPAAISVTPMSVTPTPAPISVSSTVAGWERAQSTLPSVSNTVEDVFTPGLATKSPGLPTKSPARSGNTARDREEKAAAQTESQLATSPTFAQFNTSSNLLKTGFDFLDNCLSDPDGGTKVGDPVDATPTENPETHGKQARGDVPEEPEPTSPVSDFDNTYNYILSRLSAMDQAIHRLNVGHYTLDVKVTQLVDRVSRLDGTLGEIQDTMQQISLLTKENRKEIGRLEGCQKGRQVGYKCYLVYRTYETYPGAAQKCLERGGRMAMPRDRKEQEALADYVKAFFQPGNWPVWLGINDLRSEGLYLFEDNTRVTYFQWRKHFLSSQPDGGKRENCVAISSDDGDWWDNYCDRNMYYLCEFDA</sequence>
<evidence type="ECO:0000313" key="5">
    <source>
        <dbReference type="EMBL" id="KAK6297396.1"/>
    </source>
</evidence>
<organism evidence="5 6">
    <name type="scientific">Coregonus suidteri</name>
    <dbReference type="NCBI Taxonomy" id="861788"/>
    <lineage>
        <taxon>Eukaryota</taxon>
        <taxon>Metazoa</taxon>
        <taxon>Chordata</taxon>
        <taxon>Craniata</taxon>
        <taxon>Vertebrata</taxon>
        <taxon>Euteleostomi</taxon>
        <taxon>Actinopterygii</taxon>
        <taxon>Neopterygii</taxon>
        <taxon>Teleostei</taxon>
        <taxon>Protacanthopterygii</taxon>
        <taxon>Salmoniformes</taxon>
        <taxon>Salmonidae</taxon>
        <taxon>Coregoninae</taxon>
        <taxon>Coregonus</taxon>
    </lineage>
</organism>
<dbReference type="SUPFAM" id="SSF56436">
    <property type="entry name" value="C-type lectin-like"/>
    <property type="match status" value="1"/>
</dbReference>
<feature type="compositionally biased region" description="Pro residues" evidence="3">
    <location>
        <begin position="244"/>
        <end position="259"/>
    </location>
</feature>
<dbReference type="Proteomes" id="UP001356427">
    <property type="component" value="Unassembled WGS sequence"/>
</dbReference>
<protein>
    <recommendedName>
        <fullName evidence="4">C-type lectin domain-containing protein</fullName>
    </recommendedName>
</protein>
<dbReference type="SMART" id="SM00034">
    <property type="entry name" value="CLECT"/>
    <property type="match status" value="1"/>
</dbReference>
<feature type="domain" description="C-type lectin" evidence="4">
    <location>
        <begin position="491"/>
        <end position="613"/>
    </location>
</feature>
<dbReference type="InterPro" id="IPR001304">
    <property type="entry name" value="C-type_lectin-like"/>
</dbReference>
<feature type="region of interest" description="Disordered" evidence="3">
    <location>
        <begin position="371"/>
        <end position="412"/>
    </location>
</feature>
<dbReference type="PANTHER" id="PTHR34394">
    <property type="entry name" value="SIMILAR TO RIKEN CDNA 2310022B05"/>
    <property type="match status" value="1"/>
</dbReference>
<name>A0AAN8QFS7_9TELE</name>
<accession>A0AAN8QFS7</accession>
<dbReference type="Pfam" id="PF00059">
    <property type="entry name" value="Lectin_C"/>
    <property type="match status" value="1"/>
</dbReference>
<dbReference type="FunFam" id="3.10.100.10:FF:000010">
    <property type="entry name" value="C-type lectin domain family 3 member A"/>
    <property type="match status" value="1"/>
</dbReference>
<evidence type="ECO:0000256" key="3">
    <source>
        <dbReference type="SAM" id="MobiDB-lite"/>
    </source>
</evidence>
<dbReference type="Pfam" id="PF15797">
    <property type="entry name" value="DUF4706"/>
    <property type="match status" value="1"/>
</dbReference>
<feature type="compositionally biased region" description="Polar residues" evidence="3">
    <location>
        <begin position="335"/>
        <end position="345"/>
    </location>
</feature>
<dbReference type="InterPro" id="IPR016186">
    <property type="entry name" value="C-type_lectin-like/link_sf"/>
</dbReference>
<reference evidence="5 6" key="1">
    <citation type="submission" date="2021-04" db="EMBL/GenBank/DDBJ databases">
        <authorList>
            <person name="De Guttry C."/>
            <person name="Zahm M."/>
            <person name="Klopp C."/>
            <person name="Cabau C."/>
            <person name="Louis A."/>
            <person name="Berthelot C."/>
            <person name="Parey E."/>
            <person name="Roest Crollius H."/>
            <person name="Montfort J."/>
            <person name="Robinson-Rechavi M."/>
            <person name="Bucao C."/>
            <person name="Bouchez O."/>
            <person name="Gislard M."/>
            <person name="Lluch J."/>
            <person name="Milhes M."/>
            <person name="Lampietro C."/>
            <person name="Lopez Roques C."/>
            <person name="Donnadieu C."/>
            <person name="Braasch I."/>
            <person name="Desvignes T."/>
            <person name="Postlethwait J."/>
            <person name="Bobe J."/>
            <person name="Wedekind C."/>
            <person name="Guiguen Y."/>
        </authorList>
    </citation>
    <scope>NUCLEOTIDE SEQUENCE [LARGE SCALE GENOMIC DNA]</scope>
    <source>
        <strain evidence="5">Cs_M1</strain>
        <tissue evidence="5">Blood</tissue>
    </source>
</reference>
<evidence type="ECO:0000259" key="4">
    <source>
        <dbReference type="PROSITE" id="PS50041"/>
    </source>
</evidence>
<dbReference type="GO" id="GO:0030246">
    <property type="term" value="F:carbohydrate binding"/>
    <property type="evidence" value="ECO:0007669"/>
    <property type="project" value="UniProtKB-KW"/>
</dbReference>
<feature type="compositionally biased region" description="Polar residues" evidence="3">
    <location>
        <begin position="264"/>
        <end position="274"/>
    </location>
</feature>
<keyword evidence="1" id="KW-0430">Lectin</keyword>
<dbReference type="InterPro" id="IPR018378">
    <property type="entry name" value="C-type_lectin_CS"/>
</dbReference>
<dbReference type="CDD" id="cd03596">
    <property type="entry name" value="CLECT_tetranectin_like"/>
    <property type="match status" value="1"/>
</dbReference>
<feature type="region of interest" description="Disordered" evidence="3">
    <location>
        <begin position="302"/>
        <end position="345"/>
    </location>
</feature>
<dbReference type="InterPro" id="IPR016187">
    <property type="entry name" value="CTDL_fold"/>
</dbReference>
<dbReference type="PROSITE" id="PS00615">
    <property type="entry name" value="C_TYPE_LECTIN_1"/>
    <property type="match status" value="1"/>
</dbReference>
<proteinExistence type="predicted"/>
<evidence type="ECO:0000256" key="2">
    <source>
        <dbReference type="ARBA" id="ARBA00023157"/>
    </source>
</evidence>
<feature type="region of interest" description="Disordered" evidence="3">
    <location>
        <begin position="135"/>
        <end position="177"/>
    </location>
</feature>
<evidence type="ECO:0000256" key="1">
    <source>
        <dbReference type="ARBA" id="ARBA00022734"/>
    </source>
</evidence>
<dbReference type="InterPro" id="IPR031600">
    <property type="entry name" value="DUF4706"/>
</dbReference>
<feature type="region of interest" description="Disordered" evidence="3">
    <location>
        <begin position="190"/>
        <end position="274"/>
    </location>
</feature>
<dbReference type="Gene3D" id="3.10.100.10">
    <property type="entry name" value="Mannose-Binding Protein A, subunit A"/>
    <property type="match status" value="1"/>
</dbReference>
<feature type="compositionally biased region" description="Polar residues" evidence="3">
    <location>
        <begin position="135"/>
        <end position="167"/>
    </location>
</feature>